<evidence type="ECO:0000313" key="1">
    <source>
        <dbReference type="EMBL" id="CDP29301.1"/>
    </source>
</evidence>
<dbReference type="STRING" id="515849.A0A090CL49"/>
<proteinExistence type="predicted"/>
<dbReference type="Proteomes" id="UP000001197">
    <property type="component" value="Chromosome 5"/>
</dbReference>
<dbReference type="EMBL" id="FO904940">
    <property type="protein sequence ID" value="CDP29301.1"/>
    <property type="molecule type" value="Genomic_DNA"/>
</dbReference>
<reference evidence="1 2" key="1">
    <citation type="journal article" date="2008" name="Genome Biol.">
        <title>The genome sequence of the model ascomycete fungus Podospora anserina.</title>
        <authorList>
            <person name="Espagne E."/>
            <person name="Lespinet O."/>
            <person name="Malagnac F."/>
            <person name="Da Silva C."/>
            <person name="Jaillon O."/>
            <person name="Porcel B.M."/>
            <person name="Couloux A."/>
            <person name="Aury J.-M."/>
            <person name="Segurens B."/>
            <person name="Poulain J."/>
            <person name="Anthouard V."/>
            <person name="Grossetete S."/>
            <person name="Khalili H."/>
            <person name="Coppin E."/>
            <person name="Dequard-Chablat M."/>
            <person name="Picard M."/>
            <person name="Contamine V."/>
            <person name="Arnaise S."/>
            <person name="Bourdais A."/>
            <person name="Berteaux-Lecellier V."/>
            <person name="Gautheret D."/>
            <person name="de Vries R.P."/>
            <person name="Battaglia E."/>
            <person name="Coutinho P.M."/>
            <person name="Danchin E.G.J."/>
            <person name="Henrissat B."/>
            <person name="El Khoury R."/>
            <person name="Sainsard-Chanet A."/>
            <person name="Boivin A."/>
            <person name="Pinan-Lucarre B."/>
            <person name="Sellem C.H."/>
            <person name="Debuchy R."/>
            <person name="Wincker P."/>
            <person name="Weissenbach J."/>
            <person name="Silar P."/>
        </authorList>
    </citation>
    <scope>NUCLEOTIDE SEQUENCE [LARGE SCALE GENOMIC DNA]</scope>
    <source>
        <strain evidence="2">S / ATCC MYA-4624 / DSM 980 / FGSC 10383</strain>
    </source>
</reference>
<accession>A0A090CL49</accession>
<sequence length="242" mass="27180">MEFQYSYVLDPSVYDTQGLCDGIKVRIHHHHKTTDLAIIGAIEDWKENVAPVGSYRGGLHPKSNAVPLSMPECLPDGLAIVTYANEFSFLNDDVFENAEETEGQETLTEVLSGFALQNEHSTNNDDAVPKLSINNIKKIQTWMVSEILRINPDRELVALKLWQEFLQGGGGGDCSRAQHFRLADYIEYRNEDFGKTWVYPIGPILSWVLTYGSFRSGMLYFGRAISIPDEEKAVCSDLCRPG</sequence>
<protein>
    <submittedName>
        <fullName evidence="1">Uncharacterized protein</fullName>
    </submittedName>
</protein>
<reference evidence="2" key="2">
    <citation type="journal article" date="2014" name="Genetics">
        <title>Maintaining two mating types: Structure of the mating type locus and its role in heterokaryosis in Podospora anserina.</title>
        <authorList>
            <person name="Grognet P."/>
            <person name="Bidard F."/>
            <person name="Kuchly C."/>
            <person name="Tong L.C.H."/>
            <person name="Coppin E."/>
            <person name="Benkhali J.A."/>
            <person name="Couloux A."/>
            <person name="Wincker P."/>
            <person name="Debuchy R."/>
            <person name="Silar P."/>
        </authorList>
    </citation>
    <scope>GENOME REANNOTATION</scope>
    <source>
        <strain evidence="2">S / ATCC MYA-4624 / DSM 980 / FGSC 10383</strain>
    </source>
</reference>
<keyword evidence="2" id="KW-1185">Reference proteome</keyword>
<dbReference type="SUPFAM" id="SSF48576">
    <property type="entry name" value="Terpenoid synthases"/>
    <property type="match status" value="1"/>
</dbReference>
<dbReference type="InParanoid" id="A0A090CL49"/>
<evidence type="ECO:0000313" key="2">
    <source>
        <dbReference type="Proteomes" id="UP000001197"/>
    </source>
</evidence>
<dbReference type="AlphaFoldDB" id="A0A090CL49"/>
<name>A0A090CL49_PODAN</name>
<dbReference type="InterPro" id="IPR008949">
    <property type="entry name" value="Isoprenoid_synthase_dom_sf"/>
</dbReference>
<organism evidence="1 2">
    <name type="scientific">Podospora anserina (strain S / ATCC MYA-4624 / DSM 980 / FGSC 10383)</name>
    <name type="common">Pleurage anserina</name>
    <dbReference type="NCBI Taxonomy" id="515849"/>
    <lineage>
        <taxon>Eukaryota</taxon>
        <taxon>Fungi</taxon>
        <taxon>Dikarya</taxon>
        <taxon>Ascomycota</taxon>
        <taxon>Pezizomycotina</taxon>
        <taxon>Sordariomycetes</taxon>
        <taxon>Sordariomycetidae</taxon>
        <taxon>Sordariales</taxon>
        <taxon>Podosporaceae</taxon>
        <taxon>Podospora</taxon>
        <taxon>Podospora anserina</taxon>
    </lineage>
</organism>
<dbReference type="Gene3D" id="1.10.600.10">
    <property type="entry name" value="Farnesyl Diphosphate Synthase"/>
    <property type="match status" value="1"/>
</dbReference>